<reference evidence="5 6" key="1">
    <citation type="journal article" date="2014" name="Genome Biol. Evol.">
        <title>Comparative Genomics of the Campylobacter lari Group.</title>
        <authorList>
            <person name="Miller W.G."/>
            <person name="Yee E."/>
            <person name="Chapman M.H."/>
            <person name="Smith T.P."/>
            <person name="Bono J.L."/>
            <person name="Huynh S."/>
            <person name="Parker C.T."/>
            <person name="Vandamme P."/>
            <person name="Luong K."/>
            <person name="Korlach J."/>
        </authorList>
    </citation>
    <scope>NUCLEOTIDE SEQUENCE [LARGE SCALE GENOMIC DNA]</scope>
    <source>
        <strain evidence="5 6">NCTC 12927</strain>
    </source>
</reference>
<dbReference type="STRING" id="1031564.CINS_1037"/>
<dbReference type="GO" id="GO:0005737">
    <property type="term" value="C:cytoplasm"/>
    <property type="evidence" value="ECO:0007669"/>
    <property type="project" value="UniProtKB-SubCell"/>
</dbReference>
<dbReference type="NCBIfam" id="TIGR00172">
    <property type="entry name" value="maf"/>
    <property type="match status" value="1"/>
</dbReference>
<dbReference type="HAMAP" id="MF_00528">
    <property type="entry name" value="Maf"/>
    <property type="match status" value="1"/>
</dbReference>
<evidence type="ECO:0000313" key="5">
    <source>
        <dbReference type="EMBL" id="AJC87999.1"/>
    </source>
</evidence>
<comment type="cofactor">
    <cofactor evidence="1 4">
        <name>a divalent metal cation</name>
        <dbReference type="ChEBI" id="CHEBI:60240"/>
    </cofactor>
</comment>
<dbReference type="SUPFAM" id="SSF52972">
    <property type="entry name" value="ITPase-like"/>
    <property type="match status" value="1"/>
</dbReference>
<accession>A0A0A8H557</accession>
<evidence type="ECO:0000256" key="3">
    <source>
        <dbReference type="ARBA" id="ARBA00023080"/>
    </source>
</evidence>
<dbReference type="PANTHER" id="PTHR43213">
    <property type="entry name" value="BIFUNCTIONAL DTTP/UTP PYROPHOSPHATASE/METHYLTRANSFERASE PROTEIN-RELATED"/>
    <property type="match status" value="1"/>
</dbReference>
<dbReference type="InterPro" id="IPR003697">
    <property type="entry name" value="Maf-like"/>
</dbReference>
<dbReference type="PIRSF" id="PIRSF006305">
    <property type="entry name" value="Maf"/>
    <property type="match status" value="1"/>
</dbReference>
<dbReference type="PANTHER" id="PTHR43213:SF5">
    <property type="entry name" value="BIFUNCTIONAL DTTP_UTP PYROPHOSPHATASE_METHYLTRANSFERASE PROTEIN-RELATED"/>
    <property type="match status" value="1"/>
</dbReference>
<proteinExistence type="inferred from homology"/>
<comment type="subcellular location">
    <subcellularLocation>
        <location evidence="4">Cytoplasm</location>
    </subcellularLocation>
</comment>
<evidence type="ECO:0000256" key="4">
    <source>
        <dbReference type="HAMAP-Rule" id="MF_00528"/>
    </source>
</evidence>
<keyword evidence="4" id="KW-0963">Cytoplasm</keyword>
<dbReference type="AlphaFoldDB" id="A0A0A8H557"/>
<dbReference type="EC" id="3.6.1.9" evidence="4"/>
<dbReference type="EMBL" id="CP007770">
    <property type="protein sequence ID" value="AJC87999.1"/>
    <property type="molecule type" value="Genomic_DNA"/>
</dbReference>
<keyword evidence="3 4" id="KW-0546">Nucleotide metabolism</keyword>
<dbReference type="Proteomes" id="UP000031163">
    <property type="component" value="Chromosome"/>
</dbReference>
<organism evidence="5 6">
    <name type="scientific">Campylobacter insulaenigrae NCTC 12927</name>
    <dbReference type="NCBI Taxonomy" id="1031564"/>
    <lineage>
        <taxon>Bacteria</taxon>
        <taxon>Pseudomonadati</taxon>
        <taxon>Campylobacterota</taxon>
        <taxon>Epsilonproteobacteria</taxon>
        <taxon>Campylobacterales</taxon>
        <taxon>Campylobacteraceae</taxon>
        <taxon>Campylobacter</taxon>
    </lineage>
</organism>
<comment type="catalytic activity">
    <reaction evidence="4">
        <text>a ribonucleoside 5'-triphosphate + H2O = a ribonucleoside 5'-phosphate + diphosphate + H(+)</text>
        <dbReference type="Rhea" id="RHEA:23996"/>
        <dbReference type="ChEBI" id="CHEBI:15377"/>
        <dbReference type="ChEBI" id="CHEBI:15378"/>
        <dbReference type="ChEBI" id="CHEBI:33019"/>
        <dbReference type="ChEBI" id="CHEBI:58043"/>
        <dbReference type="ChEBI" id="CHEBI:61557"/>
        <dbReference type="EC" id="3.6.1.9"/>
    </reaction>
</comment>
<comment type="catalytic activity">
    <reaction evidence="4">
        <text>a 2'-deoxyribonucleoside 5'-triphosphate + H2O = a 2'-deoxyribonucleoside 5'-phosphate + diphosphate + H(+)</text>
        <dbReference type="Rhea" id="RHEA:44644"/>
        <dbReference type="ChEBI" id="CHEBI:15377"/>
        <dbReference type="ChEBI" id="CHEBI:15378"/>
        <dbReference type="ChEBI" id="CHEBI:33019"/>
        <dbReference type="ChEBI" id="CHEBI:61560"/>
        <dbReference type="ChEBI" id="CHEBI:65317"/>
        <dbReference type="EC" id="3.6.1.9"/>
    </reaction>
</comment>
<comment type="similarity">
    <text evidence="4">Belongs to the Maf family.</text>
</comment>
<comment type="function">
    <text evidence="4">Nucleoside triphosphate pyrophosphatase. May have a dual role in cell division arrest and in preventing the incorporation of modified nucleotides into cellular nucleic acids.</text>
</comment>
<dbReference type="RefSeq" id="WP_039650431.1">
    <property type="nucleotide sequence ID" value="NZ_CP007770.1"/>
</dbReference>
<dbReference type="Pfam" id="PF02545">
    <property type="entry name" value="Maf"/>
    <property type="match status" value="1"/>
</dbReference>
<evidence type="ECO:0000313" key="6">
    <source>
        <dbReference type="Proteomes" id="UP000031163"/>
    </source>
</evidence>
<evidence type="ECO:0000256" key="1">
    <source>
        <dbReference type="ARBA" id="ARBA00001968"/>
    </source>
</evidence>
<dbReference type="KEGG" id="cis:CINS_1037"/>
<feature type="active site" description="Proton acceptor" evidence="4">
    <location>
        <position position="67"/>
    </location>
</feature>
<dbReference type="GO" id="GO:0009117">
    <property type="term" value="P:nucleotide metabolic process"/>
    <property type="evidence" value="ECO:0007669"/>
    <property type="project" value="UniProtKB-KW"/>
</dbReference>
<keyword evidence="2 4" id="KW-0378">Hydrolase</keyword>
<comment type="caution">
    <text evidence="4">Lacks conserved residue(s) required for the propagation of feature annotation.</text>
</comment>
<dbReference type="NCBIfam" id="NF003141">
    <property type="entry name" value="PRK04056.1"/>
    <property type="match status" value="1"/>
</dbReference>
<name>A0A0A8H557_9BACT</name>
<dbReference type="HOGENOM" id="CLU_040416_2_2_7"/>
<gene>
    <name evidence="5" type="primary">maf</name>
    <name evidence="5" type="ORF">CINS_1037</name>
</gene>
<dbReference type="InterPro" id="IPR029001">
    <property type="entry name" value="ITPase-like_fam"/>
</dbReference>
<dbReference type="GeneID" id="74431827"/>
<dbReference type="Gene3D" id="3.90.950.10">
    <property type="match status" value="1"/>
</dbReference>
<dbReference type="GO" id="GO:0047429">
    <property type="term" value="F:nucleoside triphosphate diphosphatase activity"/>
    <property type="evidence" value="ECO:0007669"/>
    <property type="project" value="UniProtKB-EC"/>
</dbReference>
<evidence type="ECO:0000256" key="2">
    <source>
        <dbReference type="ARBA" id="ARBA00022801"/>
    </source>
</evidence>
<sequence>MLYLASSSTSRANLLKEAGINFEQIFFNYDENIKEESPYLYTQKVVLEKQKQFFAKHSNFESVLFADSIVCIENQILTKPKNDEEALKMLNMQSGRNISVINAMILILKNKKIINLSKGDLMLDHFDNNDMLNYIDSKLYQNKAGGVMSEGFHKKYIKKIIGNQSTILGLNIEILKAFYDENN</sequence>
<protein>
    <recommendedName>
        <fullName evidence="4">Nucleoside triphosphate pyrophosphatase</fullName>
        <ecNumber evidence="4">3.6.1.9</ecNumber>
    </recommendedName>
    <alternativeName>
        <fullName evidence="4">Nucleotide pyrophosphatase</fullName>
        <shortName evidence="4">Nucleotide PPase</shortName>
    </alternativeName>
</protein>